<organism evidence="3 4">
    <name type="scientific">Erysiphe pulchra</name>
    <dbReference type="NCBI Taxonomy" id="225359"/>
    <lineage>
        <taxon>Eukaryota</taxon>
        <taxon>Fungi</taxon>
        <taxon>Dikarya</taxon>
        <taxon>Ascomycota</taxon>
        <taxon>Pezizomycotina</taxon>
        <taxon>Leotiomycetes</taxon>
        <taxon>Erysiphales</taxon>
        <taxon>Erysiphaceae</taxon>
        <taxon>Erysiphe</taxon>
    </lineage>
</organism>
<keyword evidence="4" id="KW-1185">Reference proteome</keyword>
<dbReference type="Pfam" id="PF07393">
    <property type="entry name" value="Sec10_HB"/>
    <property type="match status" value="2"/>
</dbReference>
<dbReference type="PANTHER" id="PTHR12100:SF1">
    <property type="entry name" value="RECYCLIN-1"/>
    <property type="match status" value="1"/>
</dbReference>
<dbReference type="PANTHER" id="PTHR12100">
    <property type="entry name" value="SEC10"/>
    <property type="match status" value="1"/>
</dbReference>
<sequence>MLSSRNLRAQRVTSDHLIISSLKATQLVESKSILPAELISTILDLLPVSDLMRFAQTSKRMMEMVYEDSRWVQRLKAIGVWNEREARMRAEESKTLDLEVINYGDLNHGGVTRNMLYNAEIEAKQLRMTSNKYTRNHSFQAHKKPIYSSEFLSLVTDINSDPEVPLNILHHVKSIRGFARLEFAKIFAALAPYYHELTGSQGYDKLVIYKTYSNSEKQAQILSQILRFSKCDWALGWKRREEKLNIAIHAFESEQLREFEHGYVAVDIDGEMRRCAHALSILNGGQSVIKYFVENHSMFKNQRNSHNIPMNCLNYESNKITSFEPFVNFLKDAARIINEQSEIIDRVFPQGIDVLQFFFNKFVEELFTPNVVPLMNGIYERNTVLFTKSVPKLFEQSLRFGLSLRASNNSSQNFSENVKNTLAEVFIAQLDLYLQEDLDHFKRTLESEISEWESKLNDQDATIESFFLASLNRTSDKKDFMNSFRKVVKMPIHVLPSVSKFGTKRSSNKDTLSIPKLSTSTRSQSPGLNRSTSPVTSPVSQINTAPNEELIAKTALMASRLEGIRSLISIEVALKFTHVAKESIERTALFVTLSGHGGEKARNHCSVIYVSLIQILGQRHIKSGFDKAVDHLSKYNPREVVGHQQVVAPLVNFLELVNFDPAVQAKKSFEKMLDDCVAAGLNKGIDVLMDEVEYLFATVQLTTDYNPSSISDGDFELGPSKAAELIVNLVESHTKILEGGIDKNVLDVFNQEVGLRLFSVLCRHLKRQRVSINGAMKLISDMNHYYLYIKTLRNNELLDYFKALKALSQIFLIAPTHAREIAEVIADKRRFGGLFSAEELYEFVERRADWYSVKKNVEKAMYGIGCMIM</sequence>
<feature type="compositionally biased region" description="Polar residues" evidence="1">
    <location>
        <begin position="516"/>
        <end position="541"/>
    </location>
</feature>
<dbReference type="PROSITE" id="PS50181">
    <property type="entry name" value="FBOX"/>
    <property type="match status" value="1"/>
</dbReference>
<feature type="region of interest" description="Disordered" evidence="1">
    <location>
        <begin position="503"/>
        <end position="541"/>
    </location>
</feature>
<gene>
    <name evidence="3" type="ORF">EPUL_005222</name>
</gene>
<dbReference type="Gene3D" id="1.20.1280.50">
    <property type="match status" value="1"/>
</dbReference>
<dbReference type="InterPro" id="IPR001810">
    <property type="entry name" value="F-box_dom"/>
</dbReference>
<dbReference type="Pfam" id="PF12937">
    <property type="entry name" value="F-box-like"/>
    <property type="match status" value="1"/>
</dbReference>
<evidence type="ECO:0000259" key="2">
    <source>
        <dbReference type="PROSITE" id="PS50181"/>
    </source>
</evidence>
<evidence type="ECO:0000313" key="3">
    <source>
        <dbReference type="EMBL" id="POS84661.1"/>
    </source>
</evidence>
<dbReference type="GO" id="GO:0006893">
    <property type="term" value="P:Golgi to plasma membrane transport"/>
    <property type="evidence" value="ECO:0007669"/>
    <property type="project" value="TreeGrafter"/>
</dbReference>
<dbReference type="InterPro" id="IPR009976">
    <property type="entry name" value="Sec10-like"/>
</dbReference>
<accession>A0A2S4PRL0</accession>
<comment type="caution">
    <text evidence="3">The sequence shown here is derived from an EMBL/GenBank/DDBJ whole genome shotgun (WGS) entry which is preliminary data.</text>
</comment>
<dbReference type="STRING" id="225359.A0A2S4PRL0"/>
<dbReference type="GO" id="GO:0000145">
    <property type="term" value="C:exocyst"/>
    <property type="evidence" value="ECO:0007669"/>
    <property type="project" value="TreeGrafter"/>
</dbReference>
<dbReference type="InterPro" id="IPR036047">
    <property type="entry name" value="F-box-like_dom_sf"/>
</dbReference>
<dbReference type="GO" id="GO:0006887">
    <property type="term" value="P:exocytosis"/>
    <property type="evidence" value="ECO:0007669"/>
    <property type="project" value="TreeGrafter"/>
</dbReference>
<evidence type="ECO:0000313" key="4">
    <source>
        <dbReference type="Proteomes" id="UP000237438"/>
    </source>
</evidence>
<protein>
    <recommendedName>
        <fullName evidence="2">F-box domain-containing protein</fullName>
    </recommendedName>
</protein>
<dbReference type="OrthoDB" id="5554140at2759"/>
<name>A0A2S4PRL0_9PEZI</name>
<feature type="domain" description="F-box" evidence="2">
    <location>
        <begin position="28"/>
        <end position="74"/>
    </location>
</feature>
<dbReference type="Proteomes" id="UP000237438">
    <property type="component" value="Unassembled WGS sequence"/>
</dbReference>
<dbReference type="SUPFAM" id="SSF81383">
    <property type="entry name" value="F-box domain"/>
    <property type="match status" value="1"/>
</dbReference>
<dbReference type="EMBL" id="PEDP01000915">
    <property type="protein sequence ID" value="POS84661.1"/>
    <property type="molecule type" value="Genomic_DNA"/>
</dbReference>
<proteinExistence type="predicted"/>
<evidence type="ECO:0000256" key="1">
    <source>
        <dbReference type="SAM" id="MobiDB-lite"/>
    </source>
</evidence>
<dbReference type="AlphaFoldDB" id="A0A2S4PRL0"/>
<reference evidence="3 4" key="1">
    <citation type="submission" date="2017-10" db="EMBL/GenBank/DDBJ databases">
        <title>Development of genomic resources for the powdery mildew, Erysiphe pulchra.</title>
        <authorList>
            <person name="Wadl P.A."/>
            <person name="Mack B.M."/>
            <person name="Moore G."/>
            <person name="Beltz S.B."/>
        </authorList>
    </citation>
    <scope>NUCLEOTIDE SEQUENCE [LARGE SCALE GENOMIC DNA]</scope>
    <source>
        <strain evidence="3">Cflorida</strain>
    </source>
</reference>
<dbReference type="InterPro" id="IPR048627">
    <property type="entry name" value="Sec10_HB"/>
</dbReference>